<protein>
    <submittedName>
        <fullName evidence="2">Uncharacterized protein</fullName>
    </submittedName>
</protein>
<feature type="region of interest" description="Disordered" evidence="1">
    <location>
        <begin position="856"/>
        <end position="927"/>
    </location>
</feature>
<feature type="compositionally biased region" description="Basic and acidic residues" evidence="1">
    <location>
        <begin position="571"/>
        <end position="584"/>
    </location>
</feature>
<feature type="compositionally biased region" description="Polar residues" evidence="1">
    <location>
        <begin position="652"/>
        <end position="676"/>
    </location>
</feature>
<dbReference type="VEuPathDB" id="FungiDB:CC77DRAFT_1007182"/>
<proteinExistence type="predicted"/>
<dbReference type="AlphaFoldDB" id="A0A177DSC0"/>
<dbReference type="RefSeq" id="XP_018388105.1">
    <property type="nucleotide sequence ID" value="XM_018523464.1"/>
</dbReference>
<accession>A0A177DSC0</accession>
<evidence type="ECO:0000256" key="1">
    <source>
        <dbReference type="SAM" id="MobiDB-lite"/>
    </source>
</evidence>
<sequence length="927" mass="102076">MDIASDKTPPDPRLTMGDLQQPPLDPFRVHDQMQTPEIEARQSDQLTPELEDSADQECDANGNGMLRDKFPGSATTPEEDPGSEAESSVDQNEQLVVKLKYSTKTKTTNTSSSPDHQRSANGTSVSQKLGTISKTISDCLKLCPEWGTISNPSSGSPIVKQESGHHRYTASPDSKTTDPQIKIEKDDDQALVPTPLSKPMEESGQVKVIKDELEHDARQQIHDPHQGFAQNDMDVDAHPANGTMHVPANDNTFNKSLDIADTQAAAPEPTAVDERSADDVDGEYQQSESASPEAARGENTVFNNDENTSNGTDSQEWSPSAINKQHKGHPAIDHQLVPSGFTSDEMNVQQQDQVKQIPHIFGTGQPDLGVQDVWSQPHPNFPDPVHLTTTSSSPRHQDSRVSNPNITLEGISQFQTTQPHHVSLQPSDQCNQPNFGLSFSRQQQLQAQIERQKKQLEDFRKQNEEWSQQSQQSLHGFGYPQRQSNAPPSFITGPLTYQRAPQFSSQQVPNGLSSPGFPQSASTTVPYSQMPLNMSYCLNPASLYKSTTKISAPPSLNTRVLGPYAPQGPKETPKKIPDENHSSDEGDASDDDEPLQSRVKRHPSVTSSRDSVIGMSPLLTASNGIARHPRQNNDSDVEFVTSTSKPKDATLKANQNQVHKSQPASVPTKNASPSSESAEEIDWTLPQYEVQRQPLAKGEDIPSAKVSLPGLVREEILLSPDHADEEVHLLMNIFIPNQRALPNPDPEPAIALLNFHTIAVMVIEAYVQYEIGDEFGTGRGHFHTEHNRGEAEYERMRDAVDADTNEIFFAVVDRYRAGLESKKKPLQLIRGTQEFCDLALDLIFYIKDHGLLRPEPKSKAARADKGVKRGPRGGAKADEAKGKGIKRGTTAKPNEVQPRKKAKTAPVLEVKKKRSKPKTSGITVLRR</sequence>
<dbReference type="EMBL" id="KV441474">
    <property type="protein sequence ID" value="OAG22684.1"/>
    <property type="molecule type" value="Genomic_DNA"/>
</dbReference>
<dbReference type="KEGG" id="aalt:CC77DRAFT_1007182"/>
<gene>
    <name evidence="2" type="ORF">CC77DRAFT_1007182</name>
</gene>
<feature type="compositionally biased region" description="Acidic residues" evidence="1">
    <location>
        <begin position="585"/>
        <end position="594"/>
    </location>
</feature>
<feature type="region of interest" description="Disordered" evidence="1">
    <location>
        <begin position="1"/>
        <end position="129"/>
    </location>
</feature>
<feature type="compositionally biased region" description="Polar residues" evidence="1">
    <location>
        <begin position="300"/>
        <end position="323"/>
    </location>
</feature>
<feature type="compositionally biased region" description="Polar residues" evidence="1">
    <location>
        <begin position="918"/>
        <end position="927"/>
    </location>
</feature>
<evidence type="ECO:0000313" key="3">
    <source>
        <dbReference type="Proteomes" id="UP000077248"/>
    </source>
</evidence>
<feature type="compositionally biased region" description="Basic and acidic residues" evidence="1">
    <location>
        <begin position="1"/>
        <end position="10"/>
    </location>
</feature>
<feature type="region of interest" description="Disordered" evidence="1">
    <location>
        <begin position="460"/>
        <end position="495"/>
    </location>
</feature>
<reference evidence="2 3" key="1">
    <citation type="submission" date="2016-05" db="EMBL/GenBank/DDBJ databases">
        <title>Comparative analysis of secretome profiles of manganese(II)-oxidizing ascomycete fungi.</title>
        <authorList>
            <consortium name="DOE Joint Genome Institute"/>
            <person name="Zeiner C.A."/>
            <person name="Purvine S.O."/>
            <person name="Zink E.M."/>
            <person name="Wu S."/>
            <person name="Pasa-Tolic L."/>
            <person name="Chaput D.L."/>
            <person name="Haridas S."/>
            <person name="Grigoriev I.V."/>
            <person name="Santelli C.M."/>
            <person name="Hansel C.M."/>
        </authorList>
    </citation>
    <scope>NUCLEOTIDE SEQUENCE [LARGE SCALE GENOMIC DNA]</scope>
    <source>
        <strain evidence="2 3">SRC1lrK2f</strain>
    </source>
</reference>
<feature type="compositionally biased region" description="Polar residues" evidence="1">
    <location>
        <begin position="387"/>
        <end position="403"/>
    </location>
</feature>
<dbReference type="Proteomes" id="UP000077248">
    <property type="component" value="Unassembled WGS sequence"/>
</dbReference>
<feature type="compositionally biased region" description="Polar residues" evidence="1">
    <location>
        <begin position="85"/>
        <end position="94"/>
    </location>
</feature>
<organism evidence="2 3">
    <name type="scientific">Alternaria alternata</name>
    <name type="common">Alternaria rot fungus</name>
    <name type="synonym">Torula alternata</name>
    <dbReference type="NCBI Taxonomy" id="5599"/>
    <lineage>
        <taxon>Eukaryota</taxon>
        <taxon>Fungi</taxon>
        <taxon>Dikarya</taxon>
        <taxon>Ascomycota</taxon>
        <taxon>Pezizomycotina</taxon>
        <taxon>Dothideomycetes</taxon>
        <taxon>Pleosporomycetidae</taxon>
        <taxon>Pleosporales</taxon>
        <taxon>Pleosporineae</taxon>
        <taxon>Pleosporaceae</taxon>
        <taxon>Alternaria</taxon>
        <taxon>Alternaria sect. Alternaria</taxon>
        <taxon>Alternaria alternata complex</taxon>
    </lineage>
</organism>
<dbReference type="GeneID" id="29109058"/>
<keyword evidence="3" id="KW-1185">Reference proteome</keyword>
<feature type="compositionally biased region" description="Polar residues" evidence="1">
    <location>
        <begin position="119"/>
        <end position="129"/>
    </location>
</feature>
<feature type="region of interest" description="Disordered" evidence="1">
    <location>
        <begin position="416"/>
        <end position="436"/>
    </location>
</feature>
<feature type="region of interest" description="Disordered" evidence="1">
    <location>
        <begin position="550"/>
        <end position="680"/>
    </location>
</feature>
<evidence type="ECO:0000313" key="2">
    <source>
        <dbReference type="EMBL" id="OAG22684.1"/>
    </source>
</evidence>
<name>A0A177DSC0_ALTAL</name>
<feature type="compositionally biased region" description="Low complexity" evidence="1">
    <location>
        <begin position="98"/>
        <end position="113"/>
    </location>
</feature>
<feature type="region of interest" description="Disordered" evidence="1">
    <location>
        <begin position="145"/>
        <end position="338"/>
    </location>
</feature>
<feature type="compositionally biased region" description="Basic and acidic residues" evidence="1">
    <location>
        <begin position="856"/>
        <end position="867"/>
    </location>
</feature>
<feature type="compositionally biased region" description="Basic and acidic residues" evidence="1">
    <location>
        <begin position="208"/>
        <end position="225"/>
    </location>
</feature>
<feature type="region of interest" description="Disordered" evidence="1">
    <location>
        <begin position="376"/>
        <end position="403"/>
    </location>
</feature>
<feature type="compositionally biased region" description="Acidic residues" evidence="1">
    <location>
        <begin position="49"/>
        <end position="58"/>
    </location>
</feature>